<keyword evidence="2" id="KW-0812">Transmembrane</keyword>
<evidence type="ECO:0000313" key="5">
    <source>
        <dbReference type="Proteomes" id="UP000235371"/>
    </source>
</evidence>
<dbReference type="RefSeq" id="XP_024732995.1">
    <property type="nucleotide sequence ID" value="XM_024888483.1"/>
</dbReference>
<evidence type="ECO:0000256" key="1">
    <source>
        <dbReference type="SAM" id="MobiDB-lite"/>
    </source>
</evidence>
<dbReference type="GeneID" id="36596559"/>
<dbReference type="EMBL" id="KZ613852">
    <property type="protein sequence ID" value="PMD56091.1"/>
    <property type="molecule type" value="Genomic_DNA"/>
</dbReference>
<feature type="signal peptide" evidence="3">
    <location>
        <begin position="1"/>
        <end position="20"/>
    </location>
</feature>
<sequence>MLHSKAYLSVAVLLAHIARATLNTNCFRMSDGRITENVGAIPCGVVTADSPNVPCCNAGSFCLADSICLNPGTPNSGFSGYYTGGCTDLTYDDQSCNPYCRSVPRADIVYNNGTKLWSCCGTESDNTTVNCNDPTTIIFSDPAPTALSTTFSVGSTAGTSIPSSTSSVTTTSISSSSATTPSGSPSQTGTGSPQPSSGLSTGAKAGIGVGAAIIGIAVLVGVFVLYRRRKRSSMQPPSYNRKTAPAELGAVPEAKRAELNTERPIQELA</sequence>
<gene>
    <name evidence="4" type="ORF">K444DRAFT_72060</name>
</gene>
<dbReference type="AlphaFoldDB" id="A0A2J6SZ81"/>
<keyword evidence="2" id="KW-1133">Transmembrane helix</keyword>
<evidence type="ECO:0000256" key="2">
    <source>
        <dbReference type="SAM" id="Phobius"/>
    </source>
</evidence>
<organism evidence="4 5">
    <name type="scientific">Hyaloscypha bicolor E</name>
    <dbReference type="NCBI Taxonomy" id="1095630"/>
    <lineage>
        <taxon>Eukaryota</taxon>
        <taxon>Fungi</taxon>
        <taxon>Dikarya</taxon>
        <taxon>Ascomycota</taxon>
        <taxon>Pezizomycotina</taxon>
        <taxon>Leotiomycetes</taxon>
        <taxon>Helotiales</taxon>
        <taxon>Hyaloscyphaceae</taxon>
        <taxon>Hyaloscypha</taxon>
        <taxon>Hyaloscypha bicolor</taxon>
    </lineage>
</organism>
<name>A0A2J6SZ81_9HELO</name>
<evidence type="ECO:0000313" key="4">
    <source>
        <dbReference type="EMBL" id="PMD56091.1"/>
    </source>
</evidence>
<dbReference type="OrthoDB" id="5215637at2759"/>
<evidence type="ECO:0000256" key="3">
    <source>
        <dbReference type="SAM" id="SignalP"/>
    </source>
</evidence>
<feature type="chain" id="PRO_5014367507" description="Mid2 domain-containing protein" evidence="3">
    <location>
        <begin position="21"/>
        <end position="269"/>
    </location>
</feature>
<dbReference type="Proteomes" id="UP000235371">
    <property type="component" value="Unassembled WGS sequence"/>
</dbReference>
<feature type="transmembrane region" description="Helical" evidence="2">
    <location>
        <begin position="205"/>
        <end position="226"/>
    </location>
</feature>
<proteinExistence type="predicted"/>
<feature type="compositionally biased region" description="Basic and acidic residues" evidence="1">
    <location>
        <begin position="253"/>
        <end position="269"/>
    </location>
</feature>
<protein>
    <recommendedName>
        <fullName evidence="6">Mid2 domain-containing protein</fullName>
    </recommendedName>
</protein>
<reference evidence="4 5" key="1">
    <citation type="submission" date="2016-04" db="EMBL/GenBank/DDBJ databases">
        <title>A degradative enzymes factory behind the ericoid mycorrhizal symbiosis.</title>
        <authorList>
            <consortium name="DOE Joint Genome Institute"/>
            <person name="Martino E."/>
            <person name="Morin E."/>
            <person name="Grelet G."/>
            <person name="Kuo A."/>
            <person name="Kohler A."/>
            <person name="Daghino S."/>
            <person name="Barry K."/>
            <person name="Choi C."/>
            <person name="Cichocki N."/>
            <person name="Clum A."/>
            <person name="Copeland A."/>
            <person name="Hainaut M."/>
            <person name="Haridas S."/>
            <person name="Labutti K."/>
            <person name="Lindquist E."/>
            <person name="Lipzen A."/>
            <person name="Khouja H.-R."/>
            <person name="Murat C."/>
            <person name="Ohm R."/>
            <person name="Olson A."/>
            <person name="Spatafora J."/>
            <person name="Veneault-Fourrey C."/>
            <person name="Henrissat B."/>
            <person name="Grigoriev I."/>
            <person name="Martin F."/>
            <person name="Perotto S."/>
        </authorList>
    </citation>
    <scope>NUCLEOTIDE SEQUENCE [LARGE SCALE GENOMIC DNA]</scope>
    <source>
        <strain evidence="4 5">E</strain>
    </source>
</reference>
<dbReference type="InParanoid" id="A0A2J6SZ81"/>
<accession>A0A2J6SZ81</accession>
<keyword evidence="3" id="KW-0732">Signal</keyword>
<evidence type="ECO:0008006" key="6">
    <source>
        <dbReference type="Google" id="ProtNLM"/>
    </source>
</evidence>
<keyword evidence="5" id="KW-1185">Reference proteome</keyword>
<dbReference type="STRING" id="1095630.A0A2J6SZ81"/>
<feature type="region of interest" description="Disordered" evidence="1">
    <location>
        <begin position="231"/>
        <end position="269"/>
    </location>
</feature>
<keyword evidence="2" id="KW-0472">Membrane</keyword>
<feature type="region of interest" description="Disordered" evidence="1">
    <location>
        <begin position="155"/>
        <end position="199"/>
    </location>
</feature>